<evidence type="ECO:0000313" key="9">
    <source>
        <dbReference type="EMBL" id="BAM07811.1"/>
    </source>
</evidence>
<dbReference type="EMBL" id="AP012342">
    <property type="protein sequence ID" value="BAM07811.1"/>
    <property type="molecule type" value="Genomic_DNA"/>
</dbReference>
<dbReference type="GO" id="GO:0008237">
    <property type="term" value="F:metallopeptidase activity"/>
    <property type="evidence" value="ECO:0007669"/>
    <property type="project" value="UniProtKB-KW"/>
</dbReference>
<proteinExistence type="inferred from homology"/>
<feature type="transmembrane region" description="Helical" evidence="8">
    <location>
        <begin position="109"/>
        <end position="129"/>
    </location>
</feature>
<feature type="compositionally biased region" description="Basic and acidic residues" evidence="7">
    <location>
        <begin position="378"/>
        <end position="391"/>
    </location>
</feature>
<feature type="transmembrane region" description="Helical" evidence="8">
    <location>
        <begin position="187"/>
        <end position="205"/>
    </location>
</feature>
<dbReference type="RefSeq" id="WP_014450294.1">
    <property type="nucleotide sequence ID" value="NC_017094.1"/>
</dbReference>
<keyword evidence="4" id="KW-0378">Hydrolase</keyword>
<dbReference type="AlphaFoldDB" id="I0IRB2"/>
<evidence type="ECO:0000313" key="10">
    <source>
        <dbReference type="Proteomes" id="UP000007382"/>
    </source>
</evidence>
<keyword evidence="6" id="KW-0482">Metalloprotease</keyword>
<keyword evidence="8" id="KW-0812">Transmembrane</keyword>
<feature type="transmembrane region" description="Helical" evidence="8">
    <location>
        <begin position="47"/>
        <end position="66"/>
    </location>
</feature>
<comment type="cofactor">
    <cofactor evidence="1">
        <name>Zn(2+)</name>
        <dbReference type="ChEBI" id="CHEBI:29105"/>
    </cofactor>
</comment>
<reference evidence="9 10" key="1">
    <citation type="journal article" date="2012" name="J. Bacteriol.">
        <title>Complete Genome Sequence of Leptospirillum ferrooxidans Strain C2-3, Isolated from a Fresh Volcanic Ash Deposit on the Island of Miyake, Japan.</title>
        <authorList>
            <person name="Fujimura R."/>
            <person name="Sato Y."/>
            <person name="Nishizawa T."/>
            <person name="Oshima K."/>
            <person name="Kim S.-W."/>
            <person name="Hattori M."/>
            <person name="Kamijo T."/>
            <person name="Ohta H."/>
        </authorList>
    </citation>
    <scope>NUCLEOTIDE SEQUENCE [LARGE SCALE GENOMIC DNA]</scope>
    <source>
        <strain evidence="9 10">C2-3</strain>
    </source>
</reference>
<keyword evidence="5" id="KW-0862">Zinc</keyword>
<name>I0IRB2_LEPFC</name>
<dbReference type="KEGG" id="lfc:LFE_2138"/>
<gene>
    <name evidence="9" type="ordered locus">LFE_2138</name>
</gene>
<organism evidence="9 10">
    <name type="scientific">Leptospirillum ferrooxidans (strain C2-3)</name>
    <dbReference type="NCBI Taxonomy" id="1162668"/>
    <lineage>
        <taxon>Bacteria</taxon>
        <taxon>Pseudomonadati</taxon>
        <taxon>Nitrospirota</taxon>
        <taxon>Nitrospiria</taxon>
        <taxon>Nitrospirales</taxon>
        <taxon>Nitrospiraceae</taxon>
        <taxon>Leptospirillum</taxon>
    </lineage>
</organism>
<evidence type="ECO:0000256" key="8">
    <source>
        <dbReference type="SAM" id="Phobius"/>
    </source>
</evidence>
<dbReference type="SUPFAM" id="SSF54631">
    <property type="entry name" value="CBS-domain pair"/>
    <property type="match status" value="1"/>
</dbReference>
<dbReference type="HOGENOM" id="CLU_037123_1_2_0"/>
<keyword evidence="3 9" id="KW-0645">Protease</keyword>
<evidence type="ECO:0000256" key="4">
    <source>
        <dbReference type="ARBA" id="ARBA00022801"/>
    </source>
</evidence>
<feature type="transmembrane region" description="Helical" evidence="8">
    <location>
        <begin position="21"/>
        <end position="41"/>
    </location>
</feature>
<evidence type="ECO:0000256" key="3">
    <source>
        <dbReference type="ARBA" id="ARBA00022670"/>
    </source>
</evidence>
<dbReference type="PATRIC" id="fig|1162668.3.peg.2535"/>
<evidence type="ECO:0000256" key="6">
    <source>
        <dbReference type="ARBA" id="ARBA00023049"/>
    </source>
</evidence>
<feature type="region of interest" description="Disordered" evidence="7">
    <location>
        <begin position="378"/>
        <end position="398"/>
    </location>
</feature>
<dbReference type="Gene3D" id="3.10.580.10">
    <property type="entry name" value="CBS-domain"/>
    <property type="match status" value="1"/>
</dbReference>
<reference evidence="10" key="2">
    <citation type="submission" date="2012-03" db="EMBL/GenBank/DDBJ databases">
        <title>The complete genome sequence of the pioneer microbe on fresh volcanic deposit, Leptospirillum ferrooxidans strain C2-3.</title>
        <authorList>
            <person name="Fujimura R."/>
            <person name="Sato Y."/>
            <person name="Nishizawa T."/>
            <person name="Nanba K."/>
            <person name="Oshima K."/>
            <person name="Hattori M."/>
            <person name="Kamijo T."/>
            <person name="Ohta H."/>
        </authorList>
    </citation>
    <scope>NUCLEOTIDE SEQUENCE [LARGE SCALE GENOMIC DNA]</scope>
    <source>
        <strain evidence="10">C2-3</strain>
    </source>
</reference>
<evidence type="ECO:0000256" key="5">
    <source>
        <dbReference type="ARBA" id="ARBA00022833"/>
    </source>
</evidence>
<protein>
    <submittedName>
        <fullName evidence="9">Putative protease family protein</fullName>
    </submittedName>
</protein>
<feature type="transmembrane region" description="Helical" evidence="8">
    <location>
        <begin position="149"/>
        <end position="175"/>
    </location>
</feature>
<dbReference type="Proteomes" id="UP000007382">
    <property type="component" value="Chromosome"/>
</dbReference>
<evidence type="ECO:0000256" key="7">
    <source>
        <dbReference type="SAM" id="MobiDB-lite"/>
    </source>
</evidence>
<keyword evidence="8" id="KW-0472">Membrane</keyword>
<keyword evidence="10" id="KW-1185">Reference proteome</keyword>
<dbReference type="InterPro" id="IPR046342">
    <property type="entry name" value="CBS_dom_sf"/>
</dbReference>
<dbReference type="PANTHER" id="PTHR39188:SF3">
    <property type="entry name" value="STAGE IV SPORULATION PROTEIN FB"/>
    <property type="match status" value="1"/>
</dbReference>
<dbReference type="STRING" id="1162668.LFE_2138"/>
<accession>I0IRB2</accession>
<evidence type="ECO:0000256" key="1">
    <source>
        <dbReference type="ARBA" id="ARBA00001947"/>
    </source>
</evidence>
<comment type="similarity">
    <text evidence="2">Belongs to the peptidase M50B family.</text>
</comment>
<dbReference type="PANTHER" id="PTHR39188">
    <property type="entry name" value="MEMBRANE-ASSOCIATED ZINC METALLOPROTEASE M50B"/>
    <property type="match status" value="1"/>
</dbReference>
<dbReference type="eggNOG" id="COG1994">
    <property type="taxonomic scope" value="Bacteria"/>
</dbReference>
<dbReference type="OrthoDB" id="9815860at2"/>
<evidence type="ECO:0000256" key="2">
    <source>
        <dbReference type="ARBA" id="ARBA00007931"/>
    </source>
</evidence>
<keyword evidence="8" id="KW-1133">Transmembrane helix</keyword>
<dbReference type="GO" id="GO:0006508">
    <property type="term" value="P:proteolysis"/>
    <property type="evidence" value="ECO:0007669"/>
    <property type="project" value="UniProtKB-KW"/>
</dbReference>
<sequence>MVPSKIGKDRKNSGHRFDESWPFLLSFLFYASAFELFPKMAPDHTPSFYLFIGVFVCFLFLLSALIHESGHRIASRLTGFPYEGELFSVWGGRPRTVEVLLASDPRIMVVRMSGPLANLIVGAALYFWMSGGDGDPVKWELILFFAKSNLFIAFINMIPVLPFDMGALVLSRFGMKKKAEYSGEEKDFPRGVIFGWLLTVSGILMTGRGRFIAGFALVVLGILLIRSCLSWRERLGLASCLERYGIDWAVTIASKPLKAEETLDQALEAFRSQGKTTLPVVDDMGVLIGKMEWKNLRKKPVESWHLYPVAEMMIPLSWSESLSIDPPDVSQRIFDLLYCHRDFVWVVSSGKLLGELVPEKLVDRYRMERSFSEDLSSFHDRVAKTGQEDRSTSGSSTP</sequence>